<reference evidence="1 2" key="1">
    <citation type="journal article" date="2010" name="J. Bacteriol.">
        <title>Genome sequences of Pelagibaca bermudensis HTCC2601T and Maritimibacter alkaliphilus HTCC2654T, the type strains of two marine Roseobacter genera.</title>
        <authorList>
            <person name="Thrash J.C."/>
            <person name="Cho J.C."/>
            <person name="Ferriera S."/>
            <person name="Johnson J."/>
            <person name="Vergin K.L."/>
            <person name="Giovannoni S.J."/>
        </authorList>
    </citation>
    <scope>NUCLEOTIDE SEQUENCE [LARGE SCALE GENOMIC DNA]</scope>
    <source>
        <strain evidence="1 2">HTCC2654</strain>
    </source>
</reference>
<evidence type="ECO:0000313" key="1">
    <source>
        <dbReference type="EMBL" id="EAQ12673.1"/>
    </source>
</evidence>
<proteinExistence type="predicted"/>
<comment type="caution">
    <text evidence="1">The sequence shown here is derived from an EMBL/GenBank/DDBJ whole genome shotgun (WGS) entry which is preliminary data.</text>
</comment>
<name>A3VHB8_9RHOB</name>
<dbReference type="AlphaFoldDB" id="A3VHB8"/>
<sequence length="34" mass="3767">MFRADRRGHAGDVPSDLRLTGTGLALATFDFRMD</sequence>
<dbReference type="Proteomes" id="UP000002931">
    <property type="component" value="Unassembled WGS sequence"/>
</dbReference>
<accession>A3VHB8</accession>
<dbReference type="HOGENOM" id="CLU_3374538_0_0_5"/>
<keyword evidence="2" id="KW-1185">Reference proteome</keyword>
<protein>
    <submittedName>
        <fullName evidence="1">Uncharacterized protein</fullName>
    </submittedName>
</protein>
<evidence type="ECO:0000313" key="2">
    <source>
        <dbReference type="Proteomes" id="UP000002931"/>
    </source>
</evidence>
<organism evidence="1 2">
    <name type="scientific">Maritimibacter alkaliphilus HTCC2654</name>
    <dbReference type="NCBI Taxonomy" id="314271"/>
    <lineage>
        <taxon>Bacteria</taxon>
        <taxon>Pseudomonadati</taxon>
        <taxon>Pseudomonadota</taxon>
        <taxon>Alphaproteobacteria</taxon>
        <taxon>Rhodobacterales</taxon>
        <taxon>Roseobacteraceae</taxon>
        <taxon>Maritimibacter</taxon>
    </lineage>
</organism>
<gene>
    <name evidence="1" type="ORF">RB2654_15345</name>
</gene>
<dbReference type="EMBL" id="AAMT01000008">
    <property type="protein sequence ID" value="EAQ12673.1"/>
    <property type="molecule type" value="Genomic_DNA"/>
</dbReference>